<reference evidence="2" key="1">
    <citation type="journal article" date="2015" name="Nat. Genet.">
        <title>The pineapple genome and the evolution of CAM photosynthesis.</title>
        <authorList>
            <person name="Ming R."/>
            <person name="VanBuren R."/>
            <person name="Wai C.M."/>
            <person name="Tang H."/>
            <person name="Schatz M.C."/>
            <person name="Bowers J.E."/>
            <person name="Lyons E."/>
            <person name="Wang M.L."/>
            <person name="Chen J."/>
            <person name="Biggers E."/>
            <person name="Zhang J."/>
            <person name="Huang L."/>
            <person name="Zhang L."/>
            <person name="Miao W."/>
            <person name="Zhang J."/>
            <person name="Ye Z."/>
            <person name="Miao C."/>
            <person name="Lin Z."/>
            <person name="Wang H."/>
            <person name="Zhou H."/>
            <person name="Yim W.C."/>
            <person name="Priest H.D."/>
            <person name="Zheng C."/>
            <person name="Woodhouse M."/>
            <person name="Edger P.P."/>
            <person name="Guyot R."/>
            <person name="Guo H.B."/>
            <person name="Guo H."/>
            <person name="Zheng G."/>
            <person name="Singh R."/>
            <person name="Sharma A."/>
            <person name="Min X."/>
            <person name="Zheng Y."/>
            <person name="Lee H."/>
            <person name="Gurtowski J."/>
            <person name="Sedlazeck F.J."/>
            <person name="Harkess A."/>
            <person name="McKain M.R."/>
            <person name="Liao Z."/>
            <person name="Fang J."/>
            <person name="Liu J."/>
            <person name="Zhang X."/>
            <person name="Zhang Q."/>
            <person name="Hu W."/>
            <person name="Qin Y."/>
            <person name="Wang K."/>
            <person name="Chen L.Y."/>
            <person name="Shirley N."/>
            <person name="Lin Y.R."/>
            <person name="Liu L.Y."/>
            <person name="Hernandez A.G."/>
            <person name="Wright C.L."/>
            <person name="Bulone V."/>
            <person name="Tuskan G.A."/>
            <person name="Heath K."/>
            <person name="Zee F."/>
            <person name="Moore P.H."/>
            <person name="Sunkar R."/>
            <person name="Leebens-Mack J.H."/>
            <person name="Mockler T."/>
            <person name="Bennetzen J.L."/>
            <person name="Freeling M."/>
            <person name="Sankoff D."/>
            <person name="Paterson A.H."/>
            <person name="Zhu X."/>
            <person name="Yang X."/>
            <person name="Smith J.A."/>
            <person name="Cushman J.C."/>
            <person name="Paull R.E."/>
            <person name="Yu Q."/>
        </authorList>
    </citation>
    <scope>NUCLEOTIDE SEQUENCE [LARGE SCALE GENOMIC DNA]</scope>
    <source>
        <strain evidence="2">cv. F153</strain>
    </source>
</reference>
<sequence length="159" mass="15792">MGSRGRAWSVFDAVRSFPSTPEALMAQIDAAIAAHEYTHATALLSASPSSSPPDHDGEAKAAAAAAAAEEEVSKEGAAAAPAVGVGGGGGGGGAFDARLADKAYMAACAALSSGRPDAAVRSLRVAIANCPPDKVSAVAKLHSLLAIASAQLQKQQNKR</sequence>
<dbReference type="Gramene" id="Aco001301.1.mrna1">
    <property type="protein sequence ID" value="Aco001301.1.mrna1.cds1"/>
    <property type="gene ID" value="Aco001301.1.path1"/>
</dbReference>
<dbReference type="RefSeq" id="XP_020109621.1">
    <property type="nucleotide sequence ID" value="XM_020254032.1"/>
</dbReference>
<evidence type="ECO:0000256" key="1">
    <source>
        <dbReference type="SAM" id="MobiDB-lite"/>
    </source>
</evidence>
<dbReference type="GeneID" id="109724996"/>
<feature type="region of interest" description="Disordered" evidence="1">
    <location>
        <begin position="44"/>
        <end position="70"/>
    </location>
</feature>
<organism evidence="2 3">
    <name type="scientific">Ananas comosus</name>
    <name type="common">Pineapple</name>
    <name type="synonym">Ananas ananas</name>
    <dbReference type="NCBI Taxonomy" id="4615"/>
    <lineage>
        <taxon>Eukaryota</taxon>
        <taxon>Viridiplantae</taxon>
        <taxon>Streptophyta</taxon>
        <taxon>Embryophyta</taxon>
        <taxon>Tracheophyta</taxon>
        <taxon>Spermatophyta</taxon>
        <taxon>Magnoliopsida</taxon>
        <taxon>Liliopsida</taxon>
        <taxon>Poales</taxon>
        <taxon>Bromeliaceae</taxon>
        <taxon>Bromelioideae</taxon>
        <taxon>Ananas</taxon>
    </lineage>
</organism>
<reference evidence="3" key="2">
    <citation type="submission" date="2025-08" db="UniProtKB">
        <authorList>
            <consortium name="RefSeq"/>
        </authorList>
    </citation>
    <scope>IDENTIFICATION</scope>
    <source>
        <tissue evidence="3">Leaf</tissue>
    </source>
</reference>
<evidence type="ECO:0000313" key="3">
    <source>
        <dbReference type="RefSeq" id="XP_020109621.1"/>
    </source>
</evidence>
<name>A0A6P5GLS8_ANACO</name>
<dbReference type="OrthoDB" id="1910345at2759"/>
<dbReference type="AlphaFoldDB" id="A0A6P5GLS8"/>
<evidence type="ECO:0000313" key="2">
    <source>
        <dbReference type="Proteomes" id="UP000515123"/>
    </source>
</evidence>
<proteinExistence type="predicted"/>
<keyword evidence="2" id="KW-1185">Reference proteome</keyword>
<protein>
    <submittedName>
        <fullName evidence="3">Squamosa promoter-binding-like protein 19</fullName>
    </submittedName>
</protein>
<dbReference type="Proteomes" id="UP000515123">
    <property type="component" value="Linkage group 2"/>
</dbReference>
<gene>
    <name evidence="3" type="primary">LOC109724996</name>
</gene>
<accession>A0A6P5GLS8</accession>